<dbReference type="InterPro" id="IPR001173">
    <property type="entry name" value="Glyco_trans_2-like"/>
</dbReference>
<protein>
    <submittedName>
        <fullName evidence="6">UDP-N-acetyl-D-galactosamine:polypeptide N-acetylgalactosaminyltransferase</fullName>
    </submittedName>
</protein>
<evidence type="ECO:0000259" key="5">
    <source>
        <dbReference type="Pfam" id="PF02709"/>
    </source>
</evidence>
<dbReference type="Proteomes" id="UP000019763">
    <property type="component" value="Unassembled WGS sequence"/>
</dbReference>
<dbReference type="GO" id="GO:0005794">
    <property type="term" value="C:Golgi apparatus"/>
    <property type="evidence" value="ECO:0007669"/>
    <property type="project" value="TreeGrafter"/>
</dbReference>
<reference evidence="6" key="1">
    <citation type="submission" date="2013-12" db="EMBL/GenBank/DDBJ databases">
        <authorList>
            <person name="Omoto C.K."/>
            <person name="Sibley D."/>
            <person name="Venepally P."/>
            <person name="Hadjithomas M."/>
            <person name="Karamycheva S."/>
            <person name="Brunk B."/>
            <person name="Roos D."/>
            <person name="Caler E."/>
            <person name="Lorenzi H."/>
        </authorList>
    </citation>
    <scope>NUCLEOTIDE SEQUENCE</scope>
</reference>
<dbReference type="SUPFAM" id="SSF53448">
    <property type="entry name" value="Nucleotide-diphospho-sugar transferases"/>
    <property type="match status" value="1"/>
</dbReference>
<dbReference type="PANTHER" id="PTHR11675">
    <property type="entry name" value="N-ACETYLGALACTOSAMINYLTRANSFERASE"/>
    <property type="match status" value="1"/>
</dbReference>
<evidence type="ECO:0000313" key="7">
    <source>
        <dbReference type="Proteomes" id="UP000019763"/>
    </source>
</evidence>
<dbReference type="InterPro" id="IPR027791">
    <property type="entry name" value="Galactosyl_T_C"/>
</dbReference>
<name>A0A023B1L4_GRENI</name>
<keyword evidence="1" id="KW-0808">Transferase</keyword>
<sequence length="583" mass="65060">MSASPIVAESRPVGESRPTGPGLLARGHYLFLALARRLEALLPSDARDQWRSSRAIPKILKLLFCSAAFGLCFWGFFSLLRDERPLVGTPGSDTLVAQIADLNFKVGRDALRRDTASVRYHGDLSQIPKPGNWSHPTYADDLRFPLDREPQDFRLSQCKGLKYGNRVPKTSVVFIFCNEPFETLLRSVHSALNTSPPDLLDEIILVDDGSDRPYIKSREDGGTGLLEDYIALLPKVRLIRTGERSGIVRARLTGINAVKSETFVILDSHIECQPGWLEPLLYPIGSDPSIVTMPHIDGIDKSTLELQKGGVGCTIGLIWNVMEHAYKPEPGVSPADRVLGGPTDYVSSPTMAGGLFAANKEWFLKIGGYDTEMSGWGAENVEFSFRLWQCGGKLLCTECSRVNHMFGGGKHYKTKGGSTSVNRMRTIASWMDQFADLSWHVLGRPKFEEIGNLTRMNKLRKELQCKGFKWFLDNVYPESYVRDFPDDVPYLGPIVNIGTKNCLRQSYRGANGIRTSDCSSALQGNKGIHIYWKKPSYITVENNDETCLVLGKGDKSQPKWDWCSHNVQWTLDLDFISAGNDTR</sequence>
<dbReference type="InterPro" id="IPR029044">
    <property type="entry name" value="Nucleotide-diphossugar_trans"/>
</dbReference>
<dbReference type="Pfam" id="PF02709">
    <property type="entry name" value="Glyco_transf_7C"/>
    <property type="match status" value="1"/>
</dbReference>
<feature type="domain" description="Galactosyltransferase C-terminal" evidence="5">
    <location>
        <begin position="347"/>
        <end position="405"/>
    </location>
</feature>
<keyword evidence="3" id="KW-0472">Membrane</keyword>
<dbReference type="AlphaFoldDB" id="A0A023B1L4"/>
<dbReference type="EMBL" id="AFNH02000988">
    <property type="protein sequence ID" value="EZG46942.1"/>
    <property type="molecule type" value="Genomic_DNA"/>
</dbReference>
<dbReference type="GeneID" id="22914639"/>
<keyword evidence="3" id="KW-0812">Transmembrane</keyword>
<keyword evidence="2" id="KW-1015">Disulfide bond</keyword>
<dbReference type="eggNOG" id="KOG3736">
    <property type="taxonomic scope" value="Eukaryota"/>
</dbReference>
<feature type="transmembrane region" description="Helical" evidence="3">
    <location>
        <begin position="59"/>
        <end position="80"/>
    </location>
</feature>
<evidence type="ECO:0000256" key="1">
    <source>
        <dbReference type="ARBA" id="ARBA00022679"/>
    </source>
</evidence>
<dbReference type="Pfam" id="PF00535">
    <property type="entry name" value="Glycos_transf_2"/>
    <property type="match status" value="1"/>
</dbReference>
<accession>A0A023B1L4</accession>
<dbReference type="VEuPathDB" id="CryptoDB:GNI_132490"/>
<comment type="caution">
    <text evidence="6">The sequence shown here is derived from an EMBL/GenBank/DDBJ whole genome shotgun (WGS) entry which is preliminary data.</text>
</comment>
<keyword evidence="3" id="KW-1133">Transmembrane helix</keyword>
<dbReference type="PANTHER" id="PTHR11675:SF126">
    <property type="entry name" value="RICIN B LECTIN DOMAIN-CONTAINING PROTEIN"/>
    <property type="match status" value="1"/>
</dbReference>
<keyword evidence="7" id="KW-1185">Reference proteome</keyword>
<organism evidence="6 7">
    <name type="scientific">Gregarina niphandrodes</name>
    <name type="common">Septate eugregarine</name>
    <dbReference type="NCBI Taxonomy" id="110365"/>
    <lineage>
        <taxon>Eukaryota</taxon>
        <taxon>Sar</taxon>
        <taxon>Alveolata</taxon>
        <taxon>Apicomplexa</taxon>
        <taxon>Conoidasida</taxon>
        <taxon>Gregarinasina</taxon>
        <taxon>Eugregarinorida</taxon>
        <taxon>Gregarinidae</taxon>
        <taxon>Gregarina</taxon>
    </lineage>
</organism>
<evidence type="ECO:0000256" key="2">
    <source>
        <dbReference type="ARBA" id="ARBA00023157"/>
    </source>
</evidence>
<gene>
    <name evidence="6" type="ORF">GNI_132490</name>
</gene>
<dbReference type="OrthoDB" id="416652at2759"/>
<dbReference type="Gene3D" id="3.90.550.10">
    <property type="entry name" value="Spore Coat Polysaccharide Biosynthesis Protein SpsA, Chain A"/>
    <property type="match status" value="1"/>
</dbReference>
<dbReference type="GO" id="GO:0004653">
    <property type="term" value="F:polypeptide N-acetylgalactosaminyltransferase activity"/>
    <property type="evidence" value="ECO:0007669"/>
    <property type="project" value="TreeGrafter"/>
</dbReference>
<dbReference type="RefSeq" id="XP_011132217.1">
    <property type="nucleotide sequence ID" value="XM_011133915.1"/>
</dbReference>
<evidence type="ECO:0000256" key="3">
    <source>
        <dbReference type="SAM" id="Phobius"/>
    </source>
</evidence>
<proteinExistence type="predicted"/>
<feature type="domain" description="Glycosyltransferase 2-like" evidence="4">
    <location>
        <begin position="171"/>
        <end position="309"/>
    </location>
</feature>
<evidence type="ECO:0000313" key="6">
    <source>
        <dbReference type="EMBL" id="EZG46942.1"/>
    </source>
</evidence>
<dbReference type="GO" id="GO:0006493">
    <property type="term" value="P:protein O-linked glycosylation"/>
    <property type="evidence" value="ECO:0007669"/>
    <property type="project" value="TreeGrafter"/>
</dbReference>
<evidence type="ECO:0000259" key="4">
    <source>
        <dbReference type="Pfam" id="PF00535"/>
    </source>
</evidence>